<dbReference type="GO" id="GO:0007165">
    <property type="term" value="P:signal transduction"/>
    <property type="evidence" value="ECO:0007669"/>
    <property type="project" value="TreeGrafter"/>
</dbReference>
<evidence type="ECO:0000256" key="3">
    <source>
        <dbReference type="ARBA" id="ARBA00009759"/>
    </source>
</evidence>
<proteinExistence type="inferred from homology"/>
<dbReference type="GO" id="GO:0000105">
    <property type="term" value="P:L-histidine biosynthetic process"/>
    <property type="evidence" value="ECO:0007669"/>
    <property type="project" value="UniProtKB-UniRule"/>
</dbReference>
<dbReference type="Proteomes" id="UP000279908">
    <property type="component" value="Unassembled WGS sequence"/>
</dbReference>
<keyword evidence="7 13" id="KW-0378">Hydrolase</keyword>
<evidence type="ECO:0000256" key="4">
    <source>
        <dbReference type="ARBA" id="ARBA00013085"/>
    </source>
</evidence>
<dbReference type="GO" id="GO:0006020">
    <property type="term" value="P:inositol metabolic process"/>
    <property type="evidence" value="ECO:0007669"/>
    <property type="project" value="TreeGrafter"/>
</dbReference>
<dbReference type="InterPro" id="IPR020583">
    <property type="entry name" value="Inositol_monoP_metal-BS"/>
</dbReference>
<name>A0A3S0L660_CHLPH</name>
<dbReference type="SUPFAM" id="SSF56655">
    <property type="entry name" value="Carbohydrate phosphatase"/>
    <property type="match status" value="1"/>
</dbReference>
<feature type="binding site" evidence="12">
    <location>
        <position position="89"/>
    </location>
    <ligand>
        <name>Mg(2+)</name>
        <dbReference type="ChEBI" id="CHEBI:18420"/>
        <label>1</label>
        <note>catalytic</note>
    </ligand>
</feature>
<dbReference type="UniPathway" id="UPA00031">
    <property type="reaction ID" value="UER00013"/>
</dbReference>
<dbReference type="RefSeq" id="WP_126383923.1">
    <property type="nucleotide sequence ID" value="NZ_RXYK01000004.1"/>
</dbReference>
<dbReference type="CDD" id="cd01641">
    <property type="entry name" value="Bacterial_IMPase_like_1"/>
    <property type="match status" value="1"/>
</dbReference>
<feature type="binding site" evidence="12">
    <location>
        <position position="70"/>
    </location>
    <ligand>
        <name>Mg(2+)</name>
        <dbReference type="ChEBI" id="CHEBI:18420"/>
        <label>1</label>
        <note>catalytic</note>
    </ligand>
</feature>
<dbReference type="EMBL" id="RXYK01000004">
    <property type="protein sequence ID" value="RTY38898.1"/>
    <property type="molecule type" value="Genomic_DNA"/>
</dbReference>
<dbReference type="EC" id="3.1.3.15" evidence="4 11"/>
<dbReference type="PRINTS" id="PR00377">
    <property type="entry name" value="IMPHPHTASES"/>
</dbReference>
<comment type="catalytic activity">
    <reaction evidence="10">
        <text>L-histidinol phosphate + H2O = L-histidinol + phosphate</text>
        <dbReference type="Rhea" id="RHEA:14465"/>
        <dbReference type="ChEBI" id="CHEBI:15377"/>
        <dbReference type="ChEBI" id="CHEBI:43474"/>
        <dbReference type="ChEBI" id="CHEBI:57699"/>
        <dbReference type="ChEBI" id="CHEBI:57980"/>
        <dbReference type="EC" id="3.1.3.15"/>
    </reaction>
</comment>
<gene>
    <name evidence="13" type="primary">hisN</name>
    <name evidence="13" type="ORF">EKD02_04290</name>
</gene>
<evidence type="ECO:0000256" key="7">
    <source>
        <dbReference type="ARBA" id="ARBA00022801"/>
    </source>
</evidence>
<keyword evidence="5" id="KW-0028">Amino-acid biosynthesis</keyword>
<organism evidence="13 14">
    <name type="scientific">Chlorobium phaeovibrioides</name>
    <dbReference type="NCBI Taxonomy" id="1094"/>
    <lineage>
        <taxon>Bacteria</taxon>
        <taxon>Pseudomonadati</taxon>
        <taxon>Chlorobiota</taxon>
        <taxon>Chlorobiia</taxon>
        <taxon>Chlorobiales</taxon>
        <taxon>Chlorobiaceae</taxon>
        <taxon>Chlorobium/Pelodictyon group</taxon>
        <taxon>Chlorobium</taxon>
    </lineage>
</organism>
<feature type="binding site" evidence="12">
    <location>
        <position position="88"/>
    </location>
    <ligand>
        <name>Mg(2+)</name>
        <dbReference type="ChEBI" id="CHEBI:18420"/>
        <label>1</label>
        <note>catalytic</note>
    </ligand>
</feature>
<keyword evidence="6 12" id="KW-0479">Metal-binding</keyword>
<dbReference type="Pfam" id="PF00459">
    <property type="entry name" value="Inositol_P"/>
    <property type="match status" value="1"/>
</dbReference>
<dbReference type="GO" id="GO:0046872">
    <property type="term" value="F:metal ion binding"/>
    <property type="evidence" value="ECO:0007669"/>
    <property type="project" value="UniProtKB-KW"/>
</dbReference>
<dbReference type="PANTHER" id="PTHR20854">
    <property type="entry name" value="INOSITOL MONOPHOSPHATASE"/>
    <property type="match status" value="1"/>
</dbReference>
<feature type="binding site" evidence="12">
    <location>
        <position position="211"/>
    </location>
    <ligand>
        <name>Mg(2+)</name>
        <dbReference type="ChEBI" id="CHEBI:18420"/>
        <label>1</label>
        <note>catalytic</note>
    </ligand>
</feature>
<keyword evidence="8 12" id="KW-0460">Magnesium</keyword>
<reference evidence="13 14" key="1">
    <citation type="submission" date="2018-12" db="EMBL/GenBank/DDBJ databases">
        <authorList>
            <person name="Lunina O.N."/>
            <person name="Grouzdev D.S."/>
            <person name="Gorlenko V.M."/>
            <person name="Savvichev A.S."/>
        </authorList>
    </citation>
    <scope>NUCLEOTIDE SEQUENCE [LARGE SCALE GENOMIC DNA]</scope>
    <source>
        <strain evidence="13 14">BrKhr-17</strain>
    </source>
</reference>
<dbReference type="FunFam" id="3.30.540.10:FF:000003">
    <property type="entry name" value="Inositol-1-monophosphatase"/>
    <property type="match status" value="1"/>
</dbReference>
<comment type="caution">
    <text evidence="13">The sequence shown here is derived from an EMBL/GenBank/DDBJ whole genome shotgun (WGS) entry which is preliminary data.</text>
</comment>
<dbReference type="InterPro" id="IPR000760">
    <property type="entry name" value="Inositol_monophosphatase-like"/>
</dbReference>
<evidence type="ECO:0000256" key="2">
    <source>
        <dbReference type="ARBA" id="ARBA00004970"/>
    </source>
</evidence>
<evidence type="ECO:0000313" key="13">
    <source>
        <dbReference type="EMBL" id="RTY38898.1"/>
    </source>
</evidence>
<evidence type="ECO:0000256" key="10">
    <source>
        <dbReference type="ARBA" id="ARBA00049158"/>
    </source>
</evidence>
<dbReference type="Gene3D" id="3.30.540.10">
    <property type="entry name" value="Fructose-1,6-Bisphosphatase, subunit A, domain 1"/>
    <property type="match status" value="1"/>
</dbReference>
<feature type="binding site" evidence="12">
    <location>
        <position position="86"/>
    </location>
    <ligand>
        <name>Mg(2+)</name>
        <dbReference type="ChEBI" id="CHEBI:18420"/>
        <label>1</label>
        <note>catalytic</note>
    </ligand>
</feature>
<dbReference type="GO" id="GO:0008934">
    <property type="term" value="F:inositol monophosphate 1-phosphatase activity"/>
    <property type="evidence" value="ECO:0007669"/>
    <property type="project" value="TreeGrafter"/>
</dbReference>
<dbReference type="PANTHER" id="PTHR20854:SF4">
    <property type="entry name" value="INOSITOL-1-MONOPHOSPHATASE-RELATED"/>
    <property type="match status" value="1"/>
</dbReference>
<keyword evidence="9" id="KW-0368">Histidine biosynthesis</keyword>
<evidence type="ECO:0000256" key="9">
    <source>
        <dbReference type="ARBA" id="ARBA00023102"/>
    </source>
</evidence>
<accession>A0A3S0L660</accession>
<evidence type="ECO:0000256" key="1">
    <source>
        <dbReference type="ARBA" id="ARBA00001946"/>
    </source>
</evidence>
<evidence type="ECO:0000256" key="8">
    <source>
        <dbReference type="ARBA" id="ARBA00022842"/>
    </source>
</evidence>
<comment type="similarity">
    <text evidence="3">Belongs to the inositol monophosphatase superfamily.</text>
</comment>
<dbReference type="Gene3D" id="3.40.190.80">
    <property type="match status" value="1"/>
</dbReference>
<evidence type="ECO:0000313" key="14">
    <source>
        <dbReference type="Proteomes" id="UP000279908"/>
    </source>
</evidence>
<dbReference type="PROSITE" id="PS00629">
    <property type="entry name" value="IMP_1"/>
    <property type="match status" value="1"/>
</dbReference>
<evidence type="ECO:0000256" key="6">
    <source>
        <dbReference type="ARBA" id="ARBA00022723"/>
    </source>
</evidence>
<dbReference type="AlphaFoldDB" id="A0A3S0L660"/>
<protein>
    <recommendedName>
        <fullName evidence="4 11">Histidinol-phosphatase</fullName>
        <ecNumber evidence="4 11">3.1.3.15</ecNumber>
    </recommendedName>
</protein>
<dbReference type="GO" id="GO:0004401">
    <property type="term" value="F:histidinol-phosphatase activity"/>
    <property type="evidence" value="ECO:0007669"/>
    <property type="project" value="UniProtKB-UniRule"/>
</dbReference>
<comment type="pathway">
    <text evidence="2">Amino-acid biosynthesis; L-histidine biosynthesis; L-histidine from 5-phospho-alpha-D-ribose 1-diphosphate: step 8/9.</text>
</comment>
<dbReference type="NCBIfam" id="TIGR02067">
    <property type="entry name" value="his_9_HisN"/>
    <property type="match status" value="1"/>
</dbReference>
<sequence>MKKPMSGDLELALDLAHRAGLLTLEYYSRKSLRVETKRDRSPVTEADRKAEQLIRQGILCANPQDGLLGEEFEEHLSTNGRRWIIDPIDGTRSFIHGVPFYGVMVALEVKGTVELGVVNFPALHEMYHAESGEGAFMNGSPIGVSSIADSKDATVVFTEKEYLMDEVSGHPVDRLRHDAGLVRGWGDCYGHMLVASGRAEVAVDKIMSPWDCAALIPVVREAGGCCFDYRGETTISGAGLVSANMVMGRQLLEDIAAGR</sequence>
<evidence type="ECO:0000256" key="5">
    <source>
        <dbReference type="ARBA" id="ARBA00022605"/>
    </source>
</evidence>
<evidence type="ECO:0000256" key="12">
    <source>
        <dbReference type="PIRSR" id="PIRSR600760-2"/>
    </source>
</evidence>
<comment type="cofactor">
    <cofactor evidence="1 12">
        <name>Mg(2+)</name>
        <dbReference type="ChEBI" id="CHEBI:18420"/>
    </cofactor>
</comment>
<evidence type="ECO:0000256" key="11">
    <source>
        <dbReference type="NCBIfam" id="TIGR02067"/>
    </source>
</evidence>
<dbReference type="InterPro" id="IPR011809">
    <property type="entry name" value="His_9_proposed"/>
</dbReference>